<evidence type="ECO:0000256" key="14">
    <source>
        <dbReference type="SAM" id="Phobius"/>
    </source>
</evidence>
<dbReference type="InterPro" id="IPR023175">
    <property type="entry name" value="Vta1/CALS_N_sf"/>
</dbReference>
<sequence>MSSSSRGGGGSDQPPTRRLMRTQTVGNLGETAFDSEVVPSSLVEIAPILRVANEVEKHNPRVAYLCRFYAFEKAHKLDPTSSGRGVRQFKTALLQRLEREHDPTLMGRVNQSDAREMKSFYQHYYKKYIQALQNAADKADRAQLTKAYQTANVLFEVLKAVTQTKHLEVDREIMETHNKVAEKTEIYAPYNILPLDPDSANQPIMRFPEIQAAVVALRNTRGLPWPKGYKKKQDEDILDWLQAMFGFQKDNVANQREHLILLLANVHIRQFPKPDQHPKLDERALTEVMKKLFKSYKKWCKYLDRKSSLWLPTIQQEVQQRKLLYMGLYLLIWGEAANLRFMPECLCYIYHHMAFELYGMLSGNVSPMTGEHVKPAYGGEEEAFLKKVVTPIYDVIAKEAARSRKGKSKHSQWRNYDDLNEYFWSVDCFRLGWPMRADADFFCLPPEQFGQDRNGENKQVGRDRWVGKAMIIVAWNGSGDPTVIFEADVFKKVLSIFITASILKLGQAVLDVVLSWKARYTMSFHVKLRYILKVVSAAAWVVIMPVTYAYSWENPSGFAQTIKSWFGSNGNTPSLFFLAVVIYLSPNMLSAVLFLFPFIRRLLERSDYKIVMLLMWWSQPRLYVGRGMHESAFSLFKYTVFWILLIVTKLAFSYYIEIKPLVRPTKDIMSVRITSFKWHEFFPQARNNIGAVIALWAPIILVYFMDTQIWYAIFSTLFGGIYGAFRRLGEIRTLGMLRSRFQSLPGAFNASLIPADKSEHKKKGLKATFSRRFRDVVSNKEKEAARFAQLWNQIITSFREEDLINNREMDLLLVPYWADRDLDLIQWPPFLLASKIPIALDMAKDSNGKDKELIKRIGADHYMSCAVRECYASFKSIIKFMVQGDNEKSVIDKIFTEVEQHIEGGILVTEYKMSALPSLYEHFVKLMKCLLDNKLEDKNQVVIYFQDMLEVVTRDIMEDTSVLESIHGGSAHQGMASFEQQLFAAEGAIKFPIEPATEAWKEKIKRLYLLLTVKESAMDVPVNLDARRRLSFFSNSLFMEMPPAPKVRNMLSFSVLTPYYTEEVLFSLQDLETQNEDGVSIIFYLQKIFPDEWENFLERVNCRSEEELRDNEDLAEELRLWASYRGQTLTRTVRGMMYYRKALELQAFLDIAEDDVLMEGYKAIELNTEENSKGERALCQAVADLKYTYVVSCQQYGIHKRSGNPRAQDILRLMTAYPSLRVAYVDEVEEISKDRSRQTKKVYYSALVKAALPKSSDSKETGQTLDQDIYRIKLPGQPILGEGKPENQNHAIIFTRGEGLQTIDMNQDNYMEEALKMRNLLQEFLSKHGGVRYPTILGLREHIFTGRVRFHYGHPDVFDRLFHLTRGGVSKASKVINLSEDIFAGFNSTLRGGNVTHHEYIQVGKGRDVGLNQISMFEAKVANGNGEQTLSRDIYRLGHRFDFFRMMSCYFTTVGFYFSTMITVLTVYVFLYGRLYLVLSGLEEGLNNQRRFRNNKPLQVALASQSFVQIGFLMALPMLMEIGLEKGFRAALSEFVLMQLQLAPVFFTFSLGTKTHYYGRTLLHGGAKYRPTGRGFVVFHAKFADNYRLYSRSHFVKGMELMILLIVYEIFGQPYRSPVAYILITVSMWFMVGTWLFAPFLFNPSGFEWQKIVDDWTDWNKWINNRGGLWVVVAGDFFSIVSDEGMTLQDMIVCILAFMPTGWGLLLIAQALKPLVQRAGIWSSVRTLARGYEIVMGLLLFTPVAFLAWFPFVSEFQTRMLFNQAFSRGLQISRILGGHRRDRSARNKD</sequence>
<feature type="transmembrane region" description="Helical" evidence="14">
    <location>
        <begin position="1619"/>
        <end position="1642"/>
    </location>
</feature>
<feature type="transmembrane region" description="Helical" evidence="14">
    <location>
        <begin position="1693"/>
        <end position="1712"/>
    </location>
</feature>
<protein>
    <recommendedName>
        <fullName evidence="12">1,3-beta-glucan synthase</fullName>
        <ecNumber evidence="3">2.4.1.34</ecNumber>
    </recommendedName>
    <alternativeName>
        <fullName evidence="12">1,3-beta-glucan synthase</fullName>
    </alternativeName>
</protein>
<feature type="domain" description="1,3-beta-glucan synthase component FKS1-like" evidence="15">
    <location>
        <begin position="320"/>
        <end position="436"/>
    </location>
</feature>
<feature type="transmembrane region" description="Helical" evidence="14">
    <location>
        <begin position="709"/>
        <end position="728"/>
    </location>
</feature>
<dbReference type="Pfam" id="PF04652">
    <property type="entry name" value="Vta1"/>
    <property type="match status" value="1"/>
</dbReference>
<dbReference type="SMART" id="SM01205">
    <property type="entry name" value="FKS1_dom1"/>
    <property type="match status" value="1"/>
</dbReference>
<comment type="caution">
    <text evidence="16">The sequence shown here is derived from an EMBL/GenBank/DDBJ whole genome shotgun (WGS) entry which is preliminary data.</text>
</comment>
<reference evidence="16" key="1">
    <citation type="submission" date="2022-04" db="EMBL/GenBank/DDBJ databases">
        <title>Carnegiea gigantea Genome sequencing and assembly v2.</title>
        <authorList>
            <person name="Copetti D."/>
            <person name="Sanderson M.J."/>
            <person name="Burquez A."/>
            <person name="Wojciechowski M.F."/>
        </authorList>
    </citation>
    <scope>NUCLEOTIDE SEQUENCE</scope>
    <source>
        <strain evidence="16">SGP5-SGP5p</strain>
        <tissue evidence="16">Aerial part</tissue>
    </source>
</reference>
<dbReference type="Pfam" id="PF02364">
    <property type="entry name" value="Glucan_synthase"/>
    <property type="match status" value="2"/>
</dbReference>
<comment type="similarity">
    <text evidence="2">Belongs to the glycosyltransferase 48 family.</text>
</comment>
<keyword evidence="11" id="KW-0961">Cell wall biogenesis/degradation</keyword>
<dbReference type="GO" id="GO:0005886">
    <property type="term" value="C:plasma membrane"/>
    <property type="evidence" value="ECO:0007669"/>
    <property type="project" value="UniProtKB-SubCell"/>
</dbReference>
<evidence type="ECO:0000256" key="13">
    <source>
        <dbReference type="ARBA" id="ARBA00047777"/>
    </source>
</evidence>
<feature type="transmembrane region" description="Helical" evidence="14">
    <location>
        <begin position="530"/>
        <end position="550"/>
    </location>
</feature>
<keyword evidence="5" id="KW-0328">Glycosyltransferase</keyword>
<evidence type="ECO:0000259" key="15">
    <source>
        <dbReference type="SMART" id="SM01205"/>
    </source>
</evidence>
<dbReference type="EC" id="2.4.1.34" evidence="3"/>
<dbReference type="FunFam" id="1.25.40.270:FF:000002">
    <property type="entry name" value="callose synthase 3"/>
    <property type="match status" value="1"/>
</dbReference>
<dbReference type="Pfam" id="PF14288">
    <property type="entry name" value="FKS1_dom1"/>
    <property type="match status" value="1"/>
</dbReference>
<dbReference type="Gene3D" id="1.25.40.270">
    <property type="entry name" value="Vacuolar protein sorting-associated protein vta1"/>
    <property type="match status" value="1"/>
</dbReference>
<dbReference type="GO" id="GO:0000148">
    <property type="term" value="C:1,3-beta-D-glucan synthase complex"/>
    <property type="evidence" value="ECO:0007669"/>
    <property type="project" value="InterPro"/>
</dbReference>
<evidence type="ECO:0000256" key="11">
    <source>
        <dbReference type="ARBA" id="ARBA00023316"/>
    </source>
</evidence>
<evidence type="ECO:0000256" key="12">
    <source>
        <dbReference type="ARBA" id="ARBA00032165"/>
    </source>
</evidence>
<keyword evidence="7 14" id="KW-0812">Transmembrane</keyword>
<keyword evidence="6" id="KW-0808">Transferase</keyword>
<dbReference type="GO" id="GO:0003843">
    <property type="term" value="F:1,3-beta-D-glucan synthase activity"/>
    <property type="evidence" value="ECO:0007669"/>
    <property type="project" value="UniProtKB-EC"/>
</dbReference>
<dbReference type="InterPro" id="IPR058851">
    <property type="entry name" value="CALS1_helical"/>
</dbReference>
<feature type="transmembrane region" description="Helical" evidence="14">
    <location>
        <begin position="575"/>
        <end position="596"/>
    </location>
</feature>
<evidence type="ECO:0000256" key="3">
    <source>
        <dbReference type="ARBA" id="ARBA00012589"/>
    </source>
</evidence>
<comment type="subcellular location">
    <subcellularLocation>
        <location evidence="1">Cell membrane</location>
        <topology evidence="1">Multi-pass membrane protein</topology>
    </subcellularLocation>
</comment>
<evidence type="ECO:0000256" key="4">
    <source>
        <dbReference type="ARBA" id="ARBA00022475"/>
    </source>
</evidence>
<keyword evidence="8" id="KW-0133">Cell shape</keyword>
<comment type="catalytic activity">
    <reaction evidence="13">
        <text>[(1-&gt;3)-beta-D-glucosyl](n) + UDP-alpha-D-glucose = [(1-&gt;3)-beta-D-glucosyl](n+1) + UDP + H(+)</text>
        <dbReference type="Rhea" id="RHEA:21476"/>
        <dbReference type="Rhea" id="RHEA-COMP:11146"/>
        <dbReference type="Rhea" id="RHEA-COMP:14303"/>
        <dbReference type="ChEBI" id="CHEBI:15378"/>
        <dbReference type="ChEBI" id="CHEBI:37671"/>
        <dbReference type="ChEBI" id="CHEBI:58223"/>
        <dbReference type="ChEBI" id="CHEBI:58885"/>
        <dbReference type="EC" id="2.4.1.34"/>
    </reaction>
</comment>
<evidence type="ECO:0000313" key="17">
    <source>
        <dbReference type="Proteomes" id="UP001153076"/>
    </source>
</evidence>
<dbReference type="InterPro" id="IPR003440">
    <property type="entry name" value="Glyco_trans_48_dom"/>
</dbReference>
<feature type="transmembrane region" description="Helical" evidence="14">
    <location>
        <begin position="1498"/>
        <end position="1519"/>
    </location>
</feature>
<dbReference type="EMBL" id="JAKOGI010000328">
    <property type="protein sequence ID" value="KAJ8436780.1"/>
    <property type="molecule type" value="Genomic_DNA"/>
</dbReference>
<organism evidence="16 17">
    <name type="scientific">Carnegiea gigantea</name>
    <dbReference type="NCBI Taxonomy" id="171969"/>
    <lineage>
        <taxon>Eukaryota</taxon>
        <taxon>Viridiplantae</taxon>
        <taxon>Streptophyta</taxon>
        <taxon>Embryophyta</taxon>
        <taxon>Tracheophyta</taxon>
        <taxon>Spermatophyta</taxon>
        <taxon>Magnoliopsida</taxon>
        <taxon>eudicotyledons</taxon>
        <taxon>Gunneridae</taxon>
        <taxon>Pentapetalae</taxon>
        <taxon>Caryophyllales</taxon>
        <taxon>Cactineae</taxon>
        <taxon>Cactaceae</taxon>
        <taxon>Cactoideae</taxon>
        <taxon>Echinocereeae</taxon>
        <taxon>Carnegiea</taxon>
    </lineage>
</organism>
<evidence type="ECO:0000256" key="5">
    <source>
        <dbReference type="ARBA" id="ARBA00022676"/>
    </source>
</evidence>
<evidence type="ECO:0000313" key="16">
    <source>
        <dbReference type="EMBL" id="KAJ8436780.1"/>
    </source>
</evidence>
<dbReference type="InterPro" id="IPR026899">
    <property type="entry name" value="FKS1-like_dom1"/>
</dbReference>
<evidence type="ECO:0000256" key="6">
    <source>
        <dbReference type="ARBA" id="ARBA00022679"/>
    </source>
</evidence>
<dbReference type="PANTHER" id="PTHR12741:SF48">
    <property type="entry name" value="1,3-BETA-GLUCAN SYNTHASE COMPONENT FKS1-RELATED"/>
    <property type="match status" value="1"/>
</dbReference>
<evidence type="ECO:0000256" key="2">
    <source>
        <dbReference type="ARBA" id="ARBA00009040"/>
    </source>
</evidence>
<dbReference type="GO" id="GO:0006075">
    <property type="term" value="P:(1-&gt;3)-beta-D-glucan biosynthetic process"/>
    <property type="evidence" value="ECO:0007669"/>
    <property type="project" value="InterPro"/>
</dbReference>
<dbReference type="GO" id="GO:0008360">
    <property type="term" value="P:regulation of cell shape"/>
    <property type="evidence" value="ECO:0007669"/>
    <property type="project" value="UniProtKB-KW"/>
</dbReference>
<keyword evidence="4" id="KW-1003">Cell membrane</keyword>
<dbReference type="Pfam" id="PF25968">
    <property type="entry name" value="CALS1"/>
    <property type="match status" value="1"/>
</dbReference>
<dbReference type="GO" id="GO:0071555">
    <property type="term" value="P:cell wall organization"/>
    <property type="evidence" value="ECO:0007669"/>
    <property type="project" value="UniProtKB-KW"/>
</dbReference>
<dbReference type="OrthoDB" id="1880850at2759"/>
<gene>
    <name evidence="16" type="ORF">Cgig2_032008</name>
</gene>
<evidence type="ECO:0000256" key="7">
    <source>
        <dbReference type="ARBA" id="ARBA00022692"/>
    </source>
</evidence>
<dbReference type="PANTHER" id="PTHR12741">
    <property type="entry name" value="LYST-INTERACTING PROTEIN LIP5 DOPAMINE RESPONSIVE PROTEIN DRG-1"/>
    <property type="match status" value="1"/>
</dbReference>
<feature type="transmembrane region" description="Helical" evidence="14">
    <location>
        <begin position="685"/>
        <end position="703"/>
    </location>
</feature>
<evidence type="ECO:0000256" key="10">
    <source>
        <dbReference type="ARBA" id="ARBA00023136"/>
    </source>
</evidence>
<feature type="transmembrane region" description="Helical" evidence="14">
    <location>
        <begin position="1531"/>
        <end position="1552"/>
    </location>
</feature>
<feature type="transmembrane region" description="Helical" evidence="14">
    <location>
        <begin position="1449"/>
        <end position="1471"/>
    </location>
</feature>
<keyword evidence="17" id="KW-1185">Reference proteome</keyword>
<feature type="transmembrane region" description="Helical" evidence="14">
    <location>
        <begin position="636"/>
        <end position="656"/>
    </location>
</feature>
<keyword evidence="9 14" id="KW-1133">Transmembrane helix</keyword>
<accession>A0A9Q1K5H4</accession>
<keyword evidence="10 14" id="KW-0472">Membrane</keyword>
<dbReference type="Proteomes" id="UP001153076">
    <property type="component" value="Unassembled WGS sequence"/>
</dbReference>
<dbReference type="InterPro" id="IPR039431">
    <property type="entry name" value="Vta1/CALS_N"/>
</dbReference>
<evidence type="ECO:0000256" key="1">
    <source>
        <dbReference type="ARBA" id="ARBA00004651"/>
    </source>
</evidence>
<evidence type="ECO:0000256" key="9">
    <source>
        <dbReference type="ARBA" id="ARBA00022989"/>
    </source>
</evidence>
<evidence type="ECO:0000256" key="8">
    <source>
        <dbReference type="ARBA" id="ARBA00022960"/>
    </source>
</evidence>
<proteinExistence type="inferred from homology"/>
<name>A0A9Q1K5H4_9CARY</name>
<feature type="transmembrane region" description="Helical" evidence="14">
    <location>
        <begin position="1732"/>
        <end position="1753"/>
    </location>
</feature>
<feature type="transmembrane region" description="Helical" evidence="14">
    <location>
        <begin position="493"/>
        <end position="518"/>
    </location>
</feature>